<dbReference type="Proteomes" id="UP000019443">
    <property type="component" value="Chromosome"/>
</dbReference>
<protein>
    <submittedName>
        <fullName evidence="1">Tripartite motif-containing protein 3 RING finger protein 22</fullName>
    </submittedName>
</protein>
<proteinExistence type="predicted"/>
<sequence>MRTPILQTMMRSKHILRGMVGSREREVLEMIRVRWVAASVAALAVCSLSQASFADDLAGAVRLGGQAVSGAKVILWRTAGNAAPSSLAEASTDASGAFEMPGFPEGKAGGVYYLTTRTGPSDAVALLSVLGEKAPPAVVVNELTTVASVFTNARFINGTAISGNDVGLRIAAGNVPNLVDPSTGTWGKVVLNPLNSSQTATLAKLNTLGNLITAFATTADAAWRTEFLKTATADGAAAPTDTLQAMAGIARRPWVNTTALYGLFDAAYPQPKDGARRDAPLLPYLFHAPSDFALSLWFDGGGALAAGKQSIDADGNIWSGVNWMPGSQSGVAANIGGGTAKYAPDGTALSPAITGFTGMGLDGVGWGTGVSEDKVWIGGLNGTILLMGLDGKPIGQESDFPMAGQLGGLMGSGFSENGDVWMADGTRNRLLHFPGGRVADGRIVEVPGLKSPFGVAIDAQNRVWVSNSQSNTVVRFGVDDPSKIERFTVGGSVRGVALGSKGNLWAASNEPPEFPPEKIPDGVPIMVQFEIALKHMLTVLEENPKLKTGVLNMITSDGTQSTSKGYGDGVVSVPWGVSIDGADDVWFGNFWGRGVGLMAGTDPKSHAAGTKTGDVIHIFQSGAIQMITDVGIDPAGNDWAAHNWNDLDAVVAKDPTDPILTKGGGQGVVVLYGVAAPVRTPLLGMVRKP</sequence>
<dbReference type="InterPro" id="IPR015943">
    <property type="entry name" value="WD40/YVTN_repeat-like_dom_sf"/>
</dbReference>
<dbReference type="EMBL" id="HG916852">
    <property type="protein sequence ID" value="CDM58260.1"/>
    <property type="molecule type" value="Genomic_DNA"/>
</dbReference>
<dbReference type="AlphaFoldDB" id="W6RD67"/>
<reference evidence="1" key="1">
    <citation type="submission" date="2013-11" db="EMBL/GenBank/DDBJ databases">
        <title>Draft genome sequence of the broad-host-range Rhizobium sp. LPU83 strain, a member of the low-genetic diversity Oregon-like Rhizobium sp. group.</title>
        <authorList>
            <person name="Wibberg D."/>
            <person name="Puehler A."/>
            <person name="Schlueter A."/>
        </authorList>
    </citation>
    <scope>NUCLEOTIDE SEQUENCE [LARGE SCALE GENOMIC DNA]</scope>
    <source>
        <strain evidence="1">LPU83</strain>
    </source>
</reference>
<organism evidence="1 2">
    <name type="scientific">Rhizobium favelukesii</name>
    <dbReference type="NCBI Taxonomy" id="348824"/>
    <lineage>
        <taxon>Bacteria</taxon>
        <taxon>Pseudomonadati</taxon>
        <taxon>Pseudomonadota</taxon>
        <taxon>Alphaproteobacteria</taxon>
        <taxon>Hyphomicrobiales</taxon>
        <taxon>Rhizobiaceae</taxon>
        <taxon>Rhizobium/Agrobacterium group</taxon>
        <taxon>Rhizobium</taxon>
    </lineage>
</organism>
<dbReference type="SUPFAM" id="SSF101898">
    <property type="entry name" value="NHL repeat"/>
    <property type="match status" value="1"/>
</dbReference>
<evidence type="ECO:0000313" key="1">
    <source>
        <dbReference type="EMBL" id="CDM58260.1"/>
    </source>
</evidence>
<dbReference type="eggNOG" id="COG3386">
    <property type="taxonomic scope" value="Bacteria"/>
</dbReference>
<dbReference type="Gene3D" id="2.130.10.10">
    <property type="entry name" value="YVTN repeat-like/Quinoprotein amine dehydrogenase"/>
    <property type="match status" value="1"/>
</dbReference>
<accession>W6RD67</accession>
<keyword evidence="2" id="KW-1185">Reference proteome</keyword>
<name>W6RD67_9HYPH</name>
<gene>
    <name evidence="1" type="ORF">LPU83_2607</name>
</gene>
<evidence type="ECO:0000313" key="2">
    <source>
        <dbReference type="Proteomes" id="UP000019443"/>
    </source>
</evidence>
<dbReference type="PATRIC" id="fig|348824.6.peg.2811"/>
<dbReference type="HOGENOM" id="CLU_393247_0_0_5"/>
<dbReference type="KEGG" id="rhl:LPU83_2607"/>